<dbReference type="InterPro" id="IPR035892">
    <property type="entry name" value="C2_domain_sf"/>
</dbReference>
<feature type="coiled-coil region" evidence="1">
    <location>
        <begin position="732"/>
        <end position="940"/>
    </location>
</feature>
<evidence type="ECO:0000256" key="2">
    <source>
        <dbReference type="SAM" id="MobiDB-lite"/>
    </source>
</evidence>
<evidence type="ECO:0000313" key="5">
    <source>
        <dbReference type="Proteomes" id="UP000243579"/>
    </source>
</evidence>
<evidence type="ECO:0000259" key="3">
    <source>
        <dbReference type="Pfam" id="PF12416"/>
    </source>
</evidence>
<dbReference type="InterPro" id="IPR039893">
    <property type="entry name" value="CEP120-like"/>
</dbReference>
<dbReference type="AlphaFoldDB" id="A0A1V9ZKL8"/>
<dbReference type="EMBL" id="JNBR01000083">
    <property type="protein sequence ID" value="OQR98529.1"/>
    <property type="molecule type" value="Genomic_DNA"/>
</dbReference>
<dbReference type="GO" id="GO:0005815">
    <property type="term" value="C:microtubule organizing center"/>
    <property type="evidence" value="ECO:0007669"/>
    <property type="project" value="TreeGrafter"/>
</dbReference>
<sequence length="991" mass="109092">MELEIQVRRAQGLIFGGSSIDPTTLELRVQCSVNGELCSSGSAKRAAKVDGYVWRGDSGVLRWHVGLADFRRLKSTRPTIKIYVFGIGSQVHTLGWFFLDLRTPESALRWVKILNSKHHGEVYVKMAVSKAPKLPPAAPSIATAIDPNVETLPPTEPECLVIGPPETAHEVFLLTITLSNARDMQPMVSRLLQKLTPAEISAIRQAGFWLAYSLFDVLVQTDVFTTLDVANFAPIRGVFRLQSCISELAAHFGAIGTLPLFLCTVDRILGRIELPLTSLATVATLPLHAPGTFSFETSRATRGTAVGTVDVTLELVQEVSTLPVEETVVVAAPPPEVPAPTLYCVVDYMELQTEQLEATTVTVATASDAAPMSWAVCVAEHRGTTFVWAEYLCWAGTGALALVTLTFGTLQVEMTPLHDVSTAVLYADDGRAQGTCYYHWTATPPTPLTATLPAEPTSVLIVRLASIKGGEDIGAVHIEFAPPLCGANPGPPLASSRVLVAAREEVDLPDSRTVLRHVRRGALAQPWELRLLSDAGDVLGAAALSLTYLTLLKEERRCDNCGETLARDAKHDHTEGVTTFTFCDVFVPLLAPETGSSVATVHVVATLQDKYPVLPQIAPPTPALASASPLRDSEPLNADDSATTADYDAPPPMPPMPPTPIVHCIVRRLLKPRSDEAPMQASVAACSCAAEVAAERRLLQEKSRELTATHTRRMEALEAEWARRDKDRVLSVRQAQQEYIALEEQLRKTLADLEARERRLAHAEETARHQAELQAAEWDATERRMKRETTVTLQSMEAQTQRLQDELSAMEARAKRAEALAASLEHDMMTVRAELRRSPEHALRQEIVRGEGVVATLEKRVRDMEAEKAKADAVQLELVQQVERLTLLLQREKRKQEEEKAGEIDKLRLKYRAREERFVLDGDREELRAIKKQLDMLREVHASARGANPEALRLHAEKTDLLQRGGYSEESPVIQELNRRIAAARQQAVRP</sequence>
<name>A0A1V9ZKL8_ACHHY</name>
<gene>
    <name evidence="4" type="ORF">ACHHYP_08436</name>
</gene>
<comment type="caution">
    <text evidence="4">The sequence shown here is derived from an EMBL/GenBank/DDBJ whole genome shotgun (WGS) entry which is preliminary data.</text>
</comment>
<dbReference type="Gene3D" id="2.60.40.150">
    <property type="entry name" value="C2 domain"/>
    <property type="match status" value="1"/>
</dbReference>
<dbReference type="STRING" id="1202772.A0A1V9ZKL8"/>
<evidence type="ECO:0000313" key="4">
    <source>
        <dbReference type="EMBL" id="OQR98529.1"/>
    </source>
</evidence>
<dbReference type="Proteomes" id="UP000243579">
    <property type="component" value="Unassembled WGS sequence"/>
</dbReference>
<feature type="domain" description="DUF3668" evidence="3">
    <location>
        <begin position="158"/>
        <end position="295"/>
    </location>
</feature>
<dbReference type="InterPro" id="IPR022136">
    <property type="entry name" value="DUF3668"/>
</dbReference>
<feature type="region of interest" description="Disordered" evidence="2">
    <location>
        <begin position="623"/>
        <end position="656"/>
    </location>
</feature>
<organism evidence="4 5">
    <name type="scientific">Achlya hypogyna</name>
    <name type="common">Oomycete</name>
    <name type="synonym">Protoachlya hypogyna</name>
    <dbReference type="NCBI Taxonomy" id="1202772"/>
    <lineage>
        <taxon>Eukaryota</taxon>
        <taxon>Sar</taxon>
        <taxon>Stramenopiles</taxon>
        <taxon>Oomycota</taxon>
        <taxon>Saprolegniomycetes</taxon>
        <taxon>Saprolegniales</taxon>
        <taxon>Achlyaceae</taxon>
        <taxon>Achlya</taxon>
    </lineage>
</organism>
<proteinExistence type="predicted"/>
<dbReference type="OrthoDB" id="74821at2759"/>
<keyword evidence="5" id="KW-1185">Reference proteome</keyword>
<reference evidence="4 5" key="1">
    <citation type="journal article" date="2014" name="Genome Biol. Evol.">
        <title>The secreted proteins of Achlya hypogyna and Thraustotheca clavata identify the ancestral oomycete secretome and reveal gene acquisitions by horizontal gene transfer.</title>
        <authorList>
            <person name="Misner I."/>
            <person name="Blouin N."/>
            <person name="Leonard G."/>
            <person name="Richards T.A."/>
            <person name="Lane C.E."/>
        </authorList>
    </citation>
    <scope>NUCLEOTIDE SEQUENCE [LARGE SCALE GENOMIC DNA]</scope>
    <source>
        <strain evidence="4 5">ATCC 48635</strain>
    </source>
</reference>
<protein>
    <recommendedName>
        <fullName evidence="3">DUF3668 domain-containing protein</fullName>
    </recommendedName>
</protein>
<evidence type="ECO:0000256" key="1">
    <source>
        <dbReference type="SAM" id="Coils"/>
    </source>
</evidence>
<accession>A0A1V9ZKL8</accession>
<keyword evidence="1" id="KW-0175">Coiled coil</keyword>
<dbReference type="PANTHER" id="PTHR21574">
    <property type="entry name" value="CENTROSOMAL PROTEIN OF 120 KDA"/>
    <property type="match status" value="1"/>
</dbReference>
<feature type="compositionally biased region" description="Low complexity" evidence="2">
    <location>
        <begin position="638"/>
        <end position="648"/>
    </location>
</feature>
<dbReference type="PANTHER" id="PTHR21574:SF0">
    <property type="entry name" value="CENTROSOMAL PROTEIN OF 120 KDA"/>
    <property type="match status" value="1"/>
</dbReference>
<dbReference type="GO" id="GO:0010564">
    <property type="term" value="P:regulation of cell cycle process"/>
    <property type="evidence" value="ECO:0007669"/>
    <property type="project" value="TreeGrafter"/>
</dbReference>
<dbReference type="Pfam" id="PF12416">
    <property type="entry name" value="DUF3668"/>
    <property type="match status" value="1"/>
</dbReference>